<dbReference type="AlphaFoldDB" id="A0A7M7H927"/>
<dbReference type="Pfam" id="PF00178">
    <property type="entry name" value="Ets"/>
    <property type="match status" value="1"/>
</dbReference>
<dbReference type="InParanoid" id="A0A7M7H927"/>
<dbReference type="InterPro" id="IPR046328">
    <property type="entry name" value="ETS_fam"/>
</dbReference>
<dbReference type="GO" id="GO:0030154">
    <property type="term" value="P:cell differentiation"/>
    <property type="evidence" value="ECO:0007669"/>
    <property type="project" value="TreeGrafter"/>
</dbReference>
<protein>
    <recommendedName>
        <fullName evidence="8">ETS domain-containing protein</fullName>
    </recommendedName>
</protein>
<keyword evidence="5 6" id="KW-0539">Nucleus</keyword>
<dbReference type="GO" id="GO:0043565">
    <property type="term" value="F:sequence-specific DNA binding"/>
    <property type="evidence" value="ECO:0007669"/>
    <property type="project" value="InterPro"/>
</dbReference>
<feature type="region of interest" description="Disordered" evidence="7">
    <location>
        <begin position="361"/>
        <end position="451"/>
    </location>
</feature>
<evidence type="ECO:0000256" key="5">
    <source>
        <dbReference type="ARBA" id="ARBA00023242"/>
    </source>
</evidence>
<evidence type="ECO:0000313" key="10">
    <source>
        <dbReference type="Proteomes" id="UP000002358"/>
    </source>
</evidence>
<name>A0A7M7H927_NASVI</name>
<dbReference type="SMART" id="SM00413">
    <property type="entry name" value="ETS"/>
    <property type="match status" value="1"/>
</dbReference>
<dbReference type="GeneID" id="100122824"/>
<evidence type="ECO:0000256" key="6">
    <source>
        <dbReference type="RuleBase" id="RU004019"/>
    </source>
</evidence>
<feature type="region of interest" description="Disordered" evidence="7">
    <location>
        <begin position="167"/>
        <end position="207"/>
    </location>
</feature>
<evidence type="ECO:0000256" key="3">
    <source>
        <dbReference type="ARBA" id="ARBA00022473"/>
    </source>
</evidence>
<dbReference type="Gene3D" id="1.10.10.10">
    <property type="entry name" value="Winged helix-like DNA-binding domain superfamily/Winged helix DNA-binding domain"/>
    <property type="match status" value="1"/>
</dbReference>
<feature type="compositionally biased region" description="Basic residues" evidence="7">
    <location>
        <begin position="397"/>
        <end position="406"/>
    </location>
</feature>
<dbReference type="PROSITE" id="PS00346">
    <property type="entry name" value="ETS_DOMAIN_2"/>
    <property type="match status" value="1"/>
</dbReference>
<feature type="compositionally biased region" description="Low complexity" evidence="7">
    <location>
        <begin position="283"/>
        <end position="316"/>
    </location>
</feature>
<feature type="compositionally biased region" description="Polar residues" evidence="7">
    <location>
        <begin position="423"/>
        <end position="432"/>
    </location>
</feature>
<dbReference type="Proteomes" id="UP000002358">
    <property type="component" value="Chromosome 2"/>
</dbReference>
<proteinExistence type="inferred from homology"/>
<dbReference type="EnsemblMetazoa" id="XM_008214363">
    <property type="protein sequence ID" value="XP_008212585"/>
    <property type="gene ID" value="LOC100122824"/>
</dbReference>
<keyword evidence="3" id="KW-0217">Developmental protein</keyword>
<feature type="region of interest" description="Disordered" evidence="7">
    <location>
        <begin position="241"/>
        <end position="264"/>
    </location>
</feature>
<dbReference type="GO" id="GO:0040034">
    <property type="term" value="P:regulation of development, heterochronic"/>
    <property type="evidence" value="ECO:0007669"/>
    <property type="project" value="UniProtKB-ARBA"/>
</dbReference>
<feature type="compositionally biased region" description="Gly residues" evidence="7">
    <location>
        <begin position="547"/>
        <end position="556"/>
    </location>
</feature>
<accession>A0A7M7H927</accession>
<dbReference type="RefSeq" id="XP_008212586.1">
    <property type="nucleotide sequence ID" value="XM_008214364.4"/>
</dbReference>
<feature type="domain" description="ETS" evidence="8">
    <location>
        <begin position="571"/>
        <end position="653"/>
    </location>
</feature>
<feature type="compositionally biased region" description="Low complexity" evidence="7">
    <location>
        <begin position="373"/>
        <end position="396"/>
    </location>
</feature>
<evidence type="ECO:0000256" key="2">
    <source>
        <dbReference type="ARBA" id="ARBA00005562"/>
    </source>
</evidence>
<sequence>MPVPISQTLTLTSTLVPKEESTMPFIDDELLWCPDNDGKMVDLTQCLQESSTGQSVEFSTMELNALVGAPAATSVVSADQSSAESMAAAVNGVSGVNGVSVVNGVNGANGSGNGSDEPFDTLDTFLRELQADLAEASQPTSTTSSGSSCRRQRYNIAAANPLLAEKLATPSTQTSSTPISYASRAEIKTESIQPEQSKVDARELVQRDPTEKEALALASVVKSEPGSITSNRLLHGILSQHHPHPQHQQQQQHHQQQQHQQHQQLLQNGYGRHLGSQQPYTTAAIPTTSTTGSGSLPASPADSGVSDVESSTSSGGNEDANLLLKARLNPNSSLQSSLAASHHSHLTAALGRSACHSPGMYGSAGGFLPPSFQPHHQQPHQQQQHQQPHHQQQQHPQQHHQAHHQPAHQGPPPGHYQAHPHNRGSSPHQQSHPGMPTSMGPPHHHHLHQSPNLQHLHYRQPPTLSESYSSYVSSMYGNAVAGVSQFAAPCTASPPRPSAGSGGVPTSVIQAATSSVSDELYLLELGFPPRAKKSKLKKPRLPSGSGPDSGPGGPNGQGSPVKRKSREGSTTYLWEFLLKLLQDREYCPRYIKWTNRERGVFKLVDSKAVSRLWGLHKNKPDMNYETMGRALRYYYQRGILAKVDGQRLVYQFVDVPKDIVEIDCTGA</sequence>
<dbReference type="PANTHER" id="PTHR11849">
    <property type="entry name" value="ETS"/>
    <property type="match status" value="1"/>
</dbReference>
<dbReference type="SMR" id="A0A7M7H927"/>
<feature type="compositionally biased region" description="Low complexity" evidence="7">
    <location>
        <begin position="246"/>
        <end position="264"/>
    </location>
</feature>
<comment type="similarity">
    <text evidence="2 6">Belongs to the ETS family.</text>
</comment>
<dbReference type="FunFam" id="1.10.10.10:FF:000411">
    <property type="entry name" value="Ecdysone-induced protein 74EF isoform A"/>
    <property type="match status" value="1"/>
</dbReference>
<dbReference type="PROSITE" id="PS50061">
    <property type="entry name" value="ETS_DOMAIN_3"/>
    <property type="match status" value="1"/>
</dbReference>
<feature type="compositionally biased region" description="Low complexity" evidence="7">
    <location>
        <begin position="169"/>
        <end position="180"/>
    </location>
</feature>
<dbReference type="RefSeq" id="XP_008212585.1">
    <property type="nucleotide sequence ID" value="XM_008214363.4"/>
</dbReference>
<organism evidence="9 10">
    <name type="scientific">Nasonia vitripennis</name>
    <name type="common">Parasitic wasp</name>
    <dbReference type="NCBI Taxonomy" id="7425"/>
    <lineage>
        <taxon>Eukaryota</taxon>
        <taxon>Metazoa</taxon>
        <taxon>Ecdysozoa</taxon>
        <taxon>Arthropoda</taxon>
        <taxon>Hexapoda</taxon>
        <taxon>Insecta</taxon>
        <taxon>Pterygota</taxon>
        <taxon>Neoptera</taxon>
        <taxon>Endopterygota</taxon>
        <taxon>Hymenoptera</taxon>
        <taxon>Apocrita</taxon>
        <taxon>Proctotrupomorpha</taxon>
        <taxon>Chalcidoidea</taxon>
        <taxon>Pteromalidae</taxon>
        <taxon>Pteromalinae</taxon>
        <taxon>Nasonia</taxon>
    </lineage>
</organism>
<dbReference type="GO" id="GO:0005634">
    <property type="term" value="C:nucleus"/>
    <property type="evidence" value="ECO:0007669"/>
    <property type="project" value="UniProtKB-SubCell"/>
</dbReference>
<dbReference type="SUPFAM" id="SSF46785">
    <property type="entry name" value="Winged helix' DNA-binding domain"/>
    <property type="match status" value="1"/>
</dbReference>
<dbReference type="EnsemblMetazoa" id="XM_008214364">
    <property type="protein sequence ID" value="XP_008212586"/>
    <property type="gene ID" value="LOC100122824"/>
</dbReference>
<dbReference type="InterPro" id="IPR036390">
    <property type="entry name" value="WH_DNA-bd_sf"/>
</dbReference>
<dbReference type="GO" id="GO:0006914">
    <property type="term" value="P:autophagy"/>
    <property type="evidence" value="ECO:0007669"/>
    <property type="project" value="UniProtKB-ARBA"/>
</dbReference>
<comment type="subcellular location">
    <subcellularLocation>
        <location evidence="1 6">Nucleus</location>
    </subcellularLocation>
</comment>
<reference evidence="9" key="1">
    <citation type="submission" date="2021-01" db="UniProtKB">
        <authorList>
            <consortium name="EnsemblMetazoa"/>
        </authorList>
    </citation>
    <scope>IDENTIFICATION</scope>
</reference>
<keyword evidence="10" id="KW-1185">Reference proteome</keyword>
<dbReference type="InterPro" id="IPR036388">
    <property type="entry name" value="WH-like_DNA-bd_sf"/>
</dbReference>
<dbReference type="PROSITE" id="PS00345">
    <property type="entry name" value="ETS_DOMAIN_1"/>
    <property type="match status" value="1"/>
</dbReference>
<evidence type="ECO:0000259" key="8">
    <source>
        <dbReference type="PROSITE" id="PS50061"/>
    </source>
</evidence>
<evidence type="ECO:0000256" key="4">
    <source>
        <dbReference type="ARBA" id="ARBA00023125"/>
    </source>
</evidence>
<evidence type="ECO:0000313" key="9">
    <source>
        <dbReference type="EnsemblMetazoa" id="XP_008212585"/>
    </source>
</evidence>
<dbReference type="RefSeq" id="XP_008212587.1">
    <property type="nucleotide sequence ID" value="XM_008214365.4"/>
</dbReference>
<dbReference type="PANTHER" id="PTHR11849:SF191">
    <property type="entry name" value="ECDYSONE-INDUCED PROTEIN 74EF ISOFORM B"/>
    <property type="match status" value="1"/>
</dbReference>
<dbReference type="CTD" id="39962"/>
<dbReference type="PRINTS" id="PR00454">
    <property type="entry name" value="ETSDOMAIN"/>
</dbReference>
<feature type="region of interest" description="Disordered" evidence="7">
    <location>
        <begin position="283"/>
        <end position="318"/>
    </location>
</feature>
<evidence type="ECO:0000256" key="7">
    <source>
        <dbReference type="SAM" id="MobiDB-lite"/>
    </source>
</evidence>
<dbReference type="KEGG" id="nvi:100122824"/>
<dbReference type="InterPro" id="IPR000418">
    <property type="entry name" value="Ets_dom"/>
</dbReference>
<evidence type="ECO:0000256" key="1">
    <source>
        <dbReference type="ARBA" id="ARBA00004123"/>
    </source>
</evidence>
<keyword evidence="4 6" id="KW-0238">DNA-binding</keyword>
<dbReference type="GO" id="GO:0001228">
    <property type="term" value="F:DNA-binding transcription activator activity, RNA polymerase II-specific"/>
    <property type="evidence" value="ECO:0007669"/>
    <property type="project" value="UniProtKB-ARBA"/>
</dbReference>
<dbReference type="OrthoDB" id="8196042at2759"/>
<feature type="compositionally biased region" description="Basic and acidic residues" evidence="7">
    <location>
        <begin position="197"/>
        <end position="207"/>
    </location>
</feature>
<feature type="region of interest" description="Disordered" evidence="7">
    <location>
        <begin position="532"/>
        <end position="566"/>
    </location>
</feature>
<dbReference type="EnsemblMetazoa" id="XM_008214365">
    <property type="protein sequence ID" value="XP_008212587"/>
    <property type="gene ID" value="LOC100122824"/>
</dbReference>